<evidence type="ECO:0000313" key="6">
    <source>
        <dbReference type="Proteomes" id="UP000076584"/>
    </source>
</evidence>
<dbReference type="PANTHER" id="PTHR11552">
    <property type="entry name" value="GLUCOSE-METHANOL-CHOLINE GMC OXIDOREDUCTASE"/>
    <property type="match status" value="1"/>
</dbReference>
<protein>
    <submittedName>
        <fullName evidence="5">Choline dehydrogenase</fullName>
    </submittedName>
</protein>
<keyword evidence="3" id="KW-0560">Oxidoreductase</keyword>
<gene>
    <name evidence="5" type="ORF">CI238_04818</name>
</gene>
<dbReference type="SUPFAM" id="SSF51905">
    <property type="entry name" value="FAD/NAD(P)-binding domain"/>
    <property type="match status" value="1"/>
</dbReference>
<sequence length="185" mass="19779">MCQQQTPADIQEACYVTMEPQGCLGLRTEFPVQATQIIGRLCQLILFVFLLLSPVASAPAQSAADGYDYIVIGSGPGGGLIAVNLAKAGYSVLILEAGDSSVASGGGQYPPSITWDFFVKHYEEDERNKKNNFVTWRARDGSYWVGNKNVPSDAKLLGIYHPRGATVGGSSMINAMATLLPTDSD</sequence>
<reference evidence="5 6" key="1">
    <citation type="submission" date="2015-06" db="EMBL/GenBank/DDBJ databases">
        <title>Survival trade-offs in plant roots during colonization by closely related pathogenic and mutualistic fungi.</title>
        <authorList>
            <person name="Hacquard S."/>
            <person name="Kracher B."/>
            <person name="Hiruma K."/>
            <person name="Weinman A."/>
            <person name="Muench P."/>
            <person name="Garrido Oter R."/>
            <person name="Ver Loren van Themaat E."/>
            <person name="Dallerey J.-F."/>
            <person name="Damm U."/>
            <person name="Henrissat B."/>
            <person name="Lespinet O."/>
            <person name="Thon M."/>
            <person name="Kemen E."/>
            <person name="McHardy A.C."/>
            <person name="Schulze-Lefert P."/>
            <person name="O'Connell R.J."/>
        </authorList>
    </citation>
    <scope>NUCLEOTIDE SEQUENCE [LARGE SCALE GENOMIC DNA]</scope>
    <source>
        <strain evidence="5 6">MAFF 238704</strain>
    </source>
</reference>
<keyword evidence="2" id="KW-0285">Flavoprotein</keyword>
<dbReference type="PANTHER" id="PTHR11552:SF80">
    <property type="entry name" value="GMC OXIDOREDUCTASE"/>
    <property type="match status" value="1"/>
</dbReference>
<dbReference type="Proteomes" id="UP000076584">
    <property type="component" value="Unassembled WGS sequence"/>
</dbReference>
<organism evidence="5 6">
    <name type="scientific">Colletotrichum incanum</name>
    <name type="common">Soybean anthracnose fungus</name>
    <dbReference type="NCBI Taxonomy" id="1573173"/>
    <lineage>
        <taxon>Eukaryota</taxon>
        <taxon>Fungi</taxon>
        <taxon>Dikarya</taxon>
        <taxon>Ascomycota</taxon>
        <taxon>Pezizomycotina</taxon>
        <taxon>Sordariomycetes</taxon>
        <taxon>Hypocreomycetidae</taxon>
        <taxon>Glomerellales</taxon>
        <taxon>Glomerellaceae</taxon>
        <taxon>Colletotrichum</taxon>
        <taxon>Colletotrichum spaethianum species complex</taxon>
    </lineage>
</organism>
<keyword evidence="6" id="KW-1185">Reference proteome</keyword>
<dbReference type="InterPro" id="IPR036188">
    <property type="entry name" value="FAD/NAD-bd_sf"/>
</dbReference>
<dbReference type="Pfam" id="PF00890">
    <property type="entry name" value="FAD_binding_2"/>
    <property type="match status" value="1"/>
</dbReference>
<dbReference type="GO" id="GO:0050660">
    <property type="term" value="F:flavin adenine dinucleotide binding"/>
    <property type="evidence" value="ECO:0007669"/>
    <property type="project" value="InterPro"/>
</dbReference>
<evidence type="ECO:0000256" key="3">
    <source>
        <dbReference type="ARBA" id="ARBA00023002"/>
    </source>
</evidence>
<evidence type="ECO:0000259" key="4">
    <source>
        <dbReference type="Pfam" id="PF00890"/>
    </source>
</evidence>
<dbReference type="GO" id="GO:0016491">
    <property type="term" value="F:oxidoreductase activity"/>
    <property type="evidence" value="ECO:0007669"/>
    <property type="project" value="UniProtKB-KW"/>
</dbReference>
<evidence type="ECO:0000313" key="5">
    <source>
        <dbReference type="EMBL" id="KZL75627.1"/>
    </source>
</evidence>
<dbReference type="Gene3D" id="3.50.50.60">
    <property type="entry name" value="FAD/NAD(P)-binding domain"/>
    <property type="match status" value="1"/>
</dbReference>
<dbReference type="InterPro" id="IPR012132">
    <property type="entry name" value="GMC_OxRdtase"/>
</dbReference>
<dbReference type="STRING" id="1573173.A0A166WFU1"/>
<dbReference type="EMBL" id="LFIW01002300">
    <property type="protein sequence ID" value="KZL75627.1"/>
    <property type="molecule type" value="Genomic_DNA"/>
</dbReference>
<comment type="similarity">
    <text evidence="1">Belongs to the GMC oxidoreductase family.</text>
</comment>
<evidence type="ECO:0000256" key="1">
    <source>
        <dbReference type="ARBA" id="ARBA00010790"/>
    </source>
</evidence>
<evidence type="ECO:0000256" key="2">
    <source>
        <dbReference type="ARBA" id="ARBA00022630"/>
    </source>
</evidence>
<dbReference type="InterPro" id="IPR003953">
    <property type="entry name" value="FAD-dep_OxRdtase_2_FAD-bd"/>
</dbReference>
<name>A0A166WFU1_COLIC</name>
<dbReference type="AlphaFoldDB" id="A0A166WFU1"/>
<accession>A0A166WFU1</accession>
<comment type="caution">
    <text evidence="5">The sequence shown here is derived from an EMBL/GenBank/DDBJ whole genome shotgun (WGS) entry which is preliminary data.</text>
</comment>
<proteinExistence type="inferred from homology"/>
<feature type="domain" description="FAD-dependent oxidoreductase 2 FAD-binding" evidence="4">
    <location>
        <begin position="68"/>
        <end position="107"/>
    </location>
</feature>